<evidence type="ECO:0000256" key="1">
    <source>
        <dbReference type="SAM" id="Phobius"/>
    </source>
</evidence>
<reference evidence="2 3" key="1">
    <citation type="submission" date="2020-06" db="EMBL/GenBank/DDBJ databases">
        <title>Actinomadura xiongansis sp. nov., isolated from soil of Baiyangdian.</title>
        <authorList>
            <person name="Zhang X."/>
        </authorList>
    </citation>
    <scope>NUCLEOTIDE SEQUENCE [LARGE SCALE GENOMIC DNA]</scope>
    <source>
        <strain evidence="2 3">HBUM206468</strain>
    </source>
</reference>
<keyword evidence="3" id="KW-1185">Reference proteome</keyword>
<gene>
    <name evidence="2" type="ORF">HKK74_31625</name>
</gene>
<proteinExistence type="predicted"/>
<feature type="transmembrane region" description="Helical" evidence="1">
    <location>
        <begin position="109"/>
        <end position="129"/>
    </location>
</feature>
<sequence>MAEPSRSIQARLWDRPTIPWRLVALVLVVIPQFAVSPMPDLGRQDNGLEEYEGVQAFVRRGREADEASSVFVRETGGAEAWFDFLSHSGLILLALAVAFILPGPSGRRAAFAVTWALCLCGVIAGYAASSAAGSLLWAYCVFYLSASAVLTITGIRSALARN</sequence>
<protein>
    <submittedName>
        <fullName evidence="2">Uncharacterized protein</fullName>
    </submittedName>
</protein>
<name>A0ABR7LZ19_9ACTN</name>
<comment type="caution">
    <text evidence="2">The sequence shown here is derived from an EMBL/GenBank/DDBJ whole genome shotgun (WGS) entry which is preliminary data.</text>
</comment>
<organism evidence="2 3">
    <name type="scientific">Actinomadura alba</name>
    <dbReference type="NCBI Taxonomy" id="406431"/>
    <lineage>
        <taxon>Bacteria</taxon>
        <taxon>Bacillati</taxon>
        <taxon>Actinomycetota</taxon>
        <taxon>Actinomycetes</taxon>
        <taxon>Streptosporangiales</taxon>
        <taxon>Thermomonosporaceae</taxon>
        <taxon>Actinomadura</taxon>
    </lineage>
</organism>
<keyword evidence="1" id="KW-1133">Transmembrane helix</keyword>
<dbReference type="EMBL" id="JABVEC010000035">
    <property type="protein sequence ID" value="MBC6470006.1"/>
    <property type="molecule type" value="Genomic_DNA"/>
</dbReference>
<keyword evidence="1" id="KW-0472">Membrane</keyword>
<feature type="transmembrane region" description="Helical" evidence="1">
    <location>
        <begin position="84"/>
        <end position="102"/>
    </location>
</feature>
<keyword evidence="1" id="KW-0812">Transmembrane</keyword>
<dbReference type="RefSeq" id="WP_187247056.1">
    <property type="nucleotide sequence ID" value="NZ_BAAAOK010000036.1"/>
</dbReference>
<dbReference type="Proteomes" id="UP000805614">
    <property type="component" value="Unassembled WGS sequence"/>
</dbReference>
<evidence type="ECO:0000313" key="3">
    <source>
        <dbReference type="Proteomes" id="UP000805614"/>
    </source>
</evidence>
<accession>A0ABR7LZ19</accession>
<evidence type="ECO:0000313" key="2">
    <source>
        <dbReference type="EMBL" id="MBC6470006.1"/>
    </source>
</evidence>
<feature type="transmembrane region" description="Helical" evidence="1">
    <location>
        <begin position="135"/>
        <end position="155"/>
    </location>
</feature>
<feature type="transmembrane region" description="Helical" evidence="1">
    <location>
        <begin position="20"/>
        <end position="38"/>
    </location>
</feature>